<comment type="caution">
    <text evidence="3">The sequence shown here is derived from an EMBL/GenBank/DDBJ whole genome shotgun (WGS) entry which is preliminary data.</text>
</comment>
<proteinExistence type="predicted"/>
<sequence length="343" mass="40173">MYLSLYISITFFSFWIIYKANIIMYPSELIVFTSQDLIECTNNFNQNNFIGFTQLGRFFRGNIHGQHVSLKILDNEKLECLSSKNIDKYLIIKEEVKFWINPVLKGHHNLVSLIGYCWEEDVKGVVYDLNSLDTLHTIMMKDSLNWIQRINVIYELAMLLKFIHDQDKQNMALNISASHILLDKDYKPKLFDLVPLNEVKMLKEQLTMSTCYIDPYFSMRGGEWNRSCEVFSFGIVLLELLTKRVSNIGRKEEHASINLNNLLHIWAKNEYKPNCSLVHKNLQEDWNYCAIDGVAITQLAMQCIEFFPSNRPSMSDVILSLENLSVFQRLDDVRPIKREKNFI</sequence>
<keyword evidence="1" id="KW-0812">Transmembrane</keyword>
<dbReference type="OrthoDB" id="1711336at2759"/>
<dbReference type="SUPFAM" id="SSF56112">
    <property type="entry name" value="Protein kinase-like (PK-like)"/>
    <property type="match status" value="1"/>
</dbReference>
<dbReference type="AlphaFoldDB" id="A0A6A4PNV8"/>
<evidence type="ECO:0000313" key="4">
    <source>
        <dbReference type="Proteomes" id="UP000447434"/>
    </source>
</evidence>
<evidence type="ECO:0000256" key="1">
    <source>
        <dbReference type="SAM" id="Phobius"/>
    </source>
</evidence>
<dbReference type="Pfam" id="PF00069">
    <property type="entry name" value="Pkinase"/>
    <property type="match status" value="1"/>
</dbReference>
<dbReference type="PANTHER" id="PTHR45621">
    <property type="entry name" value="OS01G0588500 PROTEIN-RELATED"/>
    <property type="match status" value="1"/>
</dbReference>
<evidence type="ECO:0000259" key="2">
    <source>
        <dbReference type="PROSITE" id="PS50011"/>
    </source>
</evidence>
<gene>
    <name evidence="3" type="ORF">Lalb_Chr12g0207891</name>
</gene>
<dbReference type="InterPro" id="IPR050823">
    <property type="entry name" value="Plant_Ser_Thr_Prot_Kinase"/>
</dbReference>
<dbReference type="PROSITE" id="PS50011">
    <property type="entry name" value="PROTEIN_KINASE_DOM"/>
    <property type="match status" value="1"/>
</dbReference>
<accession>A0A6A4PNV8</accession>
<keyword evidence="1" id="KW-1133">Transmembrane helix</keyword>
<keyword evidence="1" id="KW-0472">Membrane</keyword>
<organism evidence="3 4">
    <name type="scientific">Lupinus albus</name>
    <name type="common">White lupine</name>
    <name type="synonym">Lupinus termis</name>
    <dbReference type="NCBI Taxonomy" id="3870"/>
    <lineage>
        <taxon>Eukaryota</taxon>
        <taxon>Viridiplantae</taxon>
        <taxon>Streptophyta</taxon>
        <taxon>Embryophyta</taxon>
        <taxon>Tracheophyta</taxon>
        <taxon>Spermatophyta</taxon>
        <taxon>Magnoliopsida</taxon>
        <taxon>eudicotyledons</taxon>
        <taxon>Gunneridae</taxon>
        <taxon>Pentapetalae</taxon>
        <taxon>rosids</taxon>
        <taxon>fabids</taxon>
        <taxon>Fabales</taxon>
        <taxon>Fabaceae</taxon>
        <taxon>Papilionoideae</taxon>
        <taxon>50 kb inversion clade</taxon>
        <taxon>genistoids sensu lato</taxon>
        <taxon>core genistoids</taxon>
        <taxon>Genisteae</taxon>
        <taxon>Lupinus</taxon>
    </lineage>
</organism>
<feature type="domain" description="Protein kinase" evidence="2">
    <location>
        <begin position="44"/>
        <end position="324"/>
    </location>
</feature>
<name>A0A6A4PNV8_LUPAL</name>
<dbReference type="Proteomes" id="UP000447434">
    <property type="component" value="Chromosome 12"/>
</dbReference>
<dbReference type="GO" id="GO:0004672">
    <property type="term" value="F:protein kinase activity"/>
    <property type="evidence" value="ECO:0007669"/>
    <property type="project" value="InterPro"/>
</dbReference>
<dbReference type="InterPro" id="IPR011009">
    <property type="entry name" value="Kinase-like_dom_sf"/>
</dbReference>
<dbReference type="Gene3D" id="3.30.200.20">
    <property type="entry name" value="Phosphorylase Kinase, domain 1"/>
    <property type="match status" value="1"/>
</dbReference>
<dbReference type="EMBL" id="WOCE01000012">
    <property type="protein sequence ID" value="KAE9603189.1"/>
    <property type="molecule type" value="Genomic_DNA"/>
</dbReference>
<dbReference type="SMART" id="SM00220">
    <property type="entry name" value="S_TKc"/>
    <property type="match status" value="1"/>
</dbReference>
<dbReference type="Gene3D" id="1.10.510.10">
    <property type="entry name" value="Transferase(Phosphotransferase) domain 1"/>
    <property type="match status" value="1"/>
</dbReference>
<dbReference type="InterPro" id="IPR000719">
    <property type="entry name" value="Prot_kinase_dom"/>
</dbReference>
<reference evidence="4" key="1">
    <citation type="journal article" date="2020" name="Nat. Commun.">
        <title>Genome sequence of the cluster root forming white lupin.</title>
        <authorList>
            <person name="Hufnagel B."/>
            <person name="Marques A."/>
            <person name="Soriano A."/>
            <person name="Marques L."/>
            <person name="Divol F."/>
            <person name="Doumas P."/>
            <person name="Sallet E."/>
            <person name="Mancinotti D."/>
            <person name="Carrere S."/>
            <person name="Marande W."/>
            <person name="Arribat S."/>
            <person name="Keller J."/>
            <person name="Huneau C."/>
            <person name="Blein T."/>
            <person name="Aime D."/>
            <person name="Laguerre M."/>
            <person name="Taylor J."/>
            <person name="Schubert V."/>
            <person name="Nelson M."/>
            <person name="Geu-Flores F."/>
            <person name="Crespi M."/>
            <person name="Gallardo-Guerrero K."/>
            <person name="Delaux P.-M."/>
            <person name="Salse J."/>
            <person name="Berges H."/>
            <person name="Guyot R."/>
            <person name="Gouzy J."/>
            <person name="Peret B."/>
        </authorList>
    </citation>
    <scope>NUCLEOTIDE SEQUENCE [LARGE SCALE GENOMIC DNA]</scope>
    <source>
        <strain evidence="4">cv. Amiga</strain>
    </source>
</reference>
<feature type="transmembrane region" description="Helical" evidence="1">
    <location>
        <begin position="6"/>
        <end position="25"/>
    </location>
</feature>
<keyword evidence="4" id="KW-1185">Reference proteome</keyword>
<dbReference type="GO" id="GO:0005524">
    <property type="term" value="F:ATP binding"/>
    <property type="evidence" value="ECO:0007669"/>
    <property type="project" value="InterPro"/>
</dbReference>
<evidence type="ECO:0000313" key="3">
    <source>
        <dbReference type="EMBL" id="KAE9603189.1"/>
    </source>
</evidence>
<protein>
    <recommendedName>
        <fullName evidence="2">Protein kinase domain-containing protein</fullName>
    </recommendedName>
</protein>